<evidence type="ECO:0000256" key="12">
    <source>
        <dbReference type="ARBA" id="ARBA00077531"/>
    </source>
</evidence>
<dbReference type="PROSITE" id="PS51083">
    <property type="entry name" value="ZF_HIT"/>
    <property type="match status" value="1"/>
</dbReference>
<feature type="domain" description="HIT-type" evidence="15">
    <location>
        <begin position="36"/>
        <end position="70"/>
    </location>
</feature>
<gene>
    <name evidence="16" type="ORF">ACEWY4_014228</name>
</gene>
<dbReference type="InterPro" id="IPR057721">
    <property type="entry name" value="BCD1_alpha/beta"/>
</dbReference>
<keyword evidence="17" id="KW-1185">Reference proteome</keyword>
<keyword evidence="4" id="KW-0479">Metal-binding</keyword>
<dbReference type="PANTHER" id="PTHR13483">
    <property type="entry name" value="BOX C_D SNORNA PROTEIN 1-RELATED"/>
    <property type="match status" value="1"/>
</dbReference>
<reference evidence="16 17" key="1">
    <citation type="submission" date="2024-09" db="EMBL/GenBank/DDBJ databases">
        <title>A chromosome-level genome assembly of Gray's grenadier anchovy, Coilia grayii.</title>
        <authorList>
            <person name="Fu Z."/>
        </authorList>
    </citation>
    <scope>NUCLEOTIDE SEQUENCE [LARGE SCALE GENOMIC DNA]</scope>
    <source>
        <strain evidence="16">G4</strain>
        <tissue evidence="16">Muscle</tissue>
    </source>
</reference>
<evidence type="ECO:0000256" key="11">
    <source>
        <dbReference type="ARBA" id="ARBA00068630"/>
    </source>
</evidence>
<evidence type="ECO:0000256" key="1">
    <source>
        <dbReference type="ARBA" id="ARBA00022499"/>
    </source>
</evidence>
<dbReference type="GO" id="GO:0008270">
    <property type="term" value="F:zinc ion binding"/>
    <property type="evidence" value="ECO:0007669"/>
    <property type="project" value="UniProtKB-UniRule"/>
</dbReference>
<dbReference type="GO" id="GO:0042254">
    <property type="term" value="P:ribosome biogenesis"/>
    <property type="evidence" value="ECO:0007669"/>
    <property type="project" value="UniProtKB-KW"/>
</dbReference>
<dbReference type="InterPro" id="IPR007529">
    <property type="entry name" value="Znf_HIT"/>
</dbReference>
<dbReference type="Proteomes" id="UP001591681">
    <property type="component" value="Unassembled WGS sequence"/>
</dbReference>
<dbReference type="EMBL" id="JBHFQA010000012">
    <property type="protein sequence ID" value="KAL2089540.1"/>
    <property type="molecule type" value="Genomic_DNA"/>
</dbReference>
<dbReference type="FunFam" id="3.30.60.190:FF:000001">
    <property type="entry name" value="box C/D snoRNA protein 1"/>
    <property type="match status" value="1"/>
</dbReference>
<evidence type="ECO:0000256" key="9">
    <source>
        <dbReference type="ARBA" id="ARBA00049654"/>
    </source>
</evidence>
<evidence type="ECO:0000256" key="2">
    <source>
        <dbReference type="ARBA" id="ARBA00022517"/>
    </source>
</evidence>
<comment type="function">
    <text evidence="8">Required for box C/D snoRNAs accumulation involved in snoRNA processing, snoRNA transport to the nucleolus and ribosome biogenesis.</text>
</comment>
<keyword evidence="7" id="KW-0832">Ubl conjugation</keyword>
<dbReference type="AlphaFoldDB" id="A0ABD1JRV0"/>
<evidence type="ECO:0000256" key="5">
    <source>
        <dbReference type="ARBA" id="ARBA00022771"/>
    </source>
</evidence>
<accession>A0ABD1JRV0</accession>
<evidence type="ECO:0000259" key="15">
    <source>
        <dbReference type="PROSITE" id="PS51083"/>
    </source>
</evidence>
<sequence length="177" mass="20387">MESLIIPRKADSDTQLDSPGEMNERGKKRKISLTSCGMCETEEARYRCPGCMTHSCSLVCVKKHKVETGCSGVRDKTAFVPLSEFDEINLLNDYRFLEETGRVADSTTRDVLTQLPQQSQRVHKLPKQASMAKITLKILPRTFTKRKENTTFYHKKIHYILPCHWWSGRFSEQQEST</sequence>
<evidence type="ECO:0000313" key="16">
    <source>
        <dbReference type="EMBL" id="KAL2089540.1"/>
    </source>
</evidence>
<keyword evidence="5 13" id="KW-0863">Zinc-finger</keyword>
<dbReference type="PANTHER" id="PTHR13483:SF3">
    <property type="entry name" value="BOX C_D SNORNA PROTEIN 1"/>
    <property type="match status" value="1"/>
</dbReference>
<comment type="caution">
    <text evidence="16">The sequence shown here is derived from an EMBL/GenBank/DDBJ whole genome shotgun (WGS) entry which is preliminary data.</text>
</comment>
<dbReference type="SUPFAM" id="SSF144232">
    <property type="entry name" value="HIT/MYND zinc finger-like"/>
    <property type="match status" value="1"/>
</dbReference>
<organism evidence="16 17">
    <name type="scientific">Coilia grayii</name>
    <name type="common">Gray's grenadier anchovy</name>
    <dbReference type="NCBI Taxonomy" id="363190"/>
    <lineage>
        <taxon>Eukaryota</taxon>
        <taxon>Metazoa</taxon>
        <taxon>Chordata</taxon>
        <taxon>Craniata</taxon>
        <taxon>Vertebrata</taxon>
        <taxon>Euteleostomi</taxon>
        <taxon>Actinopterygii</taxon>
        <taxon>Neopterygii</taxon>
        <taxon>Teleostei</taxon>
        <taxon>Clupei</taxon>
        <taxon>Clupeiformes</taxon>
        <taxon>Clupeoidei</taxon>
        <taxon>Engraulidae</taxon>
        <taxon>Coilinae</taxon>
        <taxon>Coilia</taxon>
    </lineage>
</organism>
<comment type="similarity">
    <text evidence="9">Belongs to the BCD1 family.</text>
</comment>
<comment type="subunit">
    <text evidence="10">Interacts with FBL, SNU13, NOP58, NUFIP1, RUVBL1, RUVBL2 and TAF9. Interacts (via HIT-type zinc finger) with the RUVBL1/RUVBL2 complex in the presence of ADP.</text>
</comment>
<evidence type="ECO:0000256" key="3">
    <source>
        <dbReference type="ARBA" id="ARBA00022553"/>
    </source>
</evidence>
<keyword evidence="1" id="KW-1017">Isopeptide bond</keyword>
<evidence type="ECO:0000256" key="8">
    <source>
        <dbReference type="ARBA" id="ARBA00049598"/>
    </source>
</evidence>
<protein>
    <recommendedName>
        <fullName evidence="11">Box C/D snoRNA protein 1</fullName>
    </recommendedName>
    <alternativeName>
        <fullName evidence="12">Zinc finger HIT domain-containing protein 6</fullName>
    </alternativeName>
</protein>
<evidence type="ECO:0000256" key="7">
    <source>
        <dbReference type="ARBA" id="ARBA00022843"/>
    </source>
</evidence>
<feature type="region of interest" description="Disordered" evidence="14">
    <location>
        <begin position="1"/>
        <end position="27"/>
    </location>
</feature>
<dbReference type="Pfam" id="PF25790">
    <property type="entry name" value="BCD1"/>
    <property type="match status" value="1"/>
</dbReference>
<evidence type="ECO:0000256" key="10">
    <source>
        <dbReference type="ARBA" id="ARBA00061949"/>
    </source>
</evidence>
<dbReference type="CDD" id="cd23023">
    <property type="entry name" value="zf-HIT_BCD1"/>
    <property type="match status" value="1"/>
</dbReference>
<keyword evidence="2" id="KW-0690">Ribosome biogenesis</keyword>
<evidence type="ECO:0000256" key="4">
    <source>
        <dbReference type="ARBA" id="ARBA00022723"/>
    </source>
</evidence>
<proteinExistence type="inferred from homology"/>
<name>A0ABD1JRV0_9TELE</name>
<evidence type="ECO:0000256" key="13">
    <source>
        <dbReference type="PROSITE-ProRule" id="PRU00453"/>
    </source>
</evidence>
<evidence type="ECO:0000313" key="17">
    <source>
        <dbReference type="Proteomes" id="UP001591681"/>
    </source>
</evidence>
<dbReference type="Pfam" id="PF04438">
    <property type="entry name" value="zf-HIT"/>
    <property type="match status" value="1"/>
</dbReference>
<keyword evidence="3" id="KW-0597">Phosphoprotein</keyword>
<keyword evidence="6" id="KW-0862">Zinc</keyword>
<evidence type="ECO:0000256" key="6">
    <source>
        <dbReference type="ARBA" id="ARBA00022833"/>
    </source>
</evidence>
<dbReference type="InterPro" id="IPR051639">
    <property type="entry name" value="BCD1"/>
</dbReference>
<evidence type="ECO:0000256" key="14">
    <source>
        <dbReference type="SAM" id="MobiDB-lite"/>
    </source>
</evidence>
<dbReference type="Gene3D" id="3.30.60.190">
    <property type="match status" value="1"/>
</dbReference>